<dbReference type="RefSeq" id="WP_074491031.1">
    <property type="nucleotide sequence ID" value="NZ_MPPL01000001.1"/>
</dbReference>
<gene>
    <name evidence="1" type="ORF">RG47T_3923</name>
</gene>
<evidence type="ECO:0000313" key="1">
    <source>
        <dbReference type="EMBL" id="OKS88456.1"/>
    </source>
</evidence>
<dbReference type="AlphaFoldDB" id="A0A1Q6A366"/>
<dbReference type="EMBL" id="MPPL01000001">
    <property type="protein sequence ID" value="OKS88456.1"/>
    <property type="molecule type" value="Genomic_DNA"/>
</dbReference>
<evidence type="ECO:0000313" key="2">
    <source>
        <dbReference type="Proteomes" id="UP000186720"/>
    </source>
</evidence>
<proteinExistence type="predicted"/>
<comment type="caution">
    <text evidence="1">The sequence shown here is derived from an EMBL/GenBank/DDBJ whole genome shotgun (WGS) entry which is preliminary data.</text>
</comment>
<dbReference type="OrthoDB" id="797918at2"/>
<name>A0A1Q6A366_9SPHI</name>
<organism evidence="1 2">
    <name type="scientific">Mucilaginibacter polytrichastri</name>
    <dbReference type="NCBI Taxonomy" id="1302689"/>
    <lineage>
        <taxon>Bacteria</taxon>
        <taxon>Pseudomonadati</taxon>
        <taxon>Bacteroidota</taxon>
        <taxon>Sphingobacteriia</taxon>
        <taxon>Sphingobacteriales</taxon>
        <taxon>Sphingobacteriaceae</taxon>
        <taxon>Mucilaginibacter</taxon>
    </lineage>
</organism>
<accession>A0A1Q6A366</accession>
<dbReference type="Proteomes" id="UP000186720">
    <property type="component" value="Unassembled WGS sequence"/>
</dbReference>
<keyword evidence="2" id="KW-1185">Reference proteome</keyword>
<sequence>MVYILPLNKKTGNNLSNMLVSAFQKTELTPLQIVTDKVTIDADERLHAIACKTETLSATNNSEPVLQVIDNKDTPNDFSITFSYAQQLHRTRVLKIGVGYRKPAYVYKVVLNSRLSGGESQLCWLQQTQQGWNILLGNNLDNQLVKAITTAIESME</sequence>
<reference evidence="1 2" key="1">
    <citation type="submission" date="2016-11" db="EMBL/GenBank/DDBJ databases">
        <title>Whole Genome Sequencing of Mucilaginibacter polytrichastri RG4-7(T) isolated from the moss sample.</title>
        <authorList>
            <person name="Li Y."/>
        </authorList>
    </citation>
    <scope>NUCLEOTIDE SEQUENCE [LARGE SCALE GENOMIC DNA]</scope>
    <source>
        <strain evidence="1 2">RG4-7</strain>
    </source>
</reference>
<protein>
    <submittedName>
        <fullName evidence="1">Uncharacterized protein</fullName>
    </submittedName>
</protein>